<reference evidence="2" key="1">
    <citation type="submission" date="2017-06" db="EMBL/GenBank/DDBJ databases">
        <authorList>
            <person name="Varghese N."/>
            <person name="Submissions S."/>
        </authorList>
    </citation>
    <scope>NUCLEOTIDE SEQUENCE [LARGE SCALE GENOMIC DNA]</scope>
    <source>
        <strain evidence="2">ANC 5114</strain>
    </source>
</reference>
<proteinExistence type="predicted"/>
<dbReference type="NCBIfam" id="NF045613">
    <property type="entry name" value="PA1571_fam"/>
    <property type="match status" value="1"/>
</dbReference>
<gene>
    <name evidence="1" type="ORF">SAMN05444584_0102</name>
</gene>
<evidence type="ECO:0000313" key="2">
    <source>
        <dbReference type="Proteomes" id="UP000243463"/>
    </source>
</evidence>
<sequence length="59" mass="6872">MQLNDEKKMNHNPQKISETQAVKNDCYMLDEQGREVQVTTSMVQDICIELLKQCRTVKS</sequence>
<dbReference type="RefSeq" id="WP_088822200.1">
    <property type="nucleotide sequence ID" value="NZ_FZLN01000001.1"/>
</dbReference>
<organism evidence="1 2">
    <name type="scientific">Acinetobacter apis</name>
    <dbReference type="NCBI Taxonomy" id="1229165"/>
    <lineage>
        <taxon>Bacteria</taxon>
        <taxon>Pseudomonadati</taxon>
        <taxon>Pseudomonadota</taxon>
        <taxon>Gammaproteobacteria</taxon>
        <taxon>Moraxellales</taxon>
        <taxon>Moraxellaceae</taxon>
        <taxon>Acinetobacter</taxon>
    </lineage>
</organism>
<accession>A0A217EDB5</accession>
<dbReference type="EMBL" id="FZLN01000001">
    <property type="protein sequence ID" value="SNQ28190.1"/>
    <property type="molecule type" value="Genomic_DNA"/>
</dbReference>
<evidence type="ECO:0000313" key="1">
    <source>
        <dbReference type="EMBL" id="SNQ28190.1"/>
    </source>
</evidence>
<dbReference type="InterPro" id="IPR054635">
    <property type="entry name" value="PA1571-like"/>
</dbReference>
<dbReference type="Proteomes" id="UP000243463">
    <property type="component" value="Unassembled WGS sequence"/>
</dbReference>
<dbReference type="OrthoDB" id="7019010at2"/>
<protein>
    <submittedName>
        <fullName evidence="1">Uncharacterized protein</fullName>
    </submittedName>
</protein>
<name>A0A217EDB5_9GAMM</name>
<dbReference type="AlphaFoldDB" id="A0A217EDB5"/>
<keyword evidence="2" id="KW-1185">Reference proteome</keyword>